<evidence type="ECO:0000256" key="6">
    <source>
        <dbReference type="SAM" id="SignalP"/>
    </source>
</evidence>
<keyword evidence="2" id="KW-0349">Heme</keyword>
<dbReference type="InterPro" id="IPR036280">
    <property type="entry name" value="Multihaem_cyt_sf"/>
</dbReference>
<reference evidence="8" key="1">
    <citation type="submission" date="2020-09" db="EMBL/GenBank/DDBJ databases">
        <title>Pelobacter alkaliphilus sp. nov., a novel anaerobic arsenate-reducing bacterium from terrestrial mud volcano.</title>
        <authorList>
            <person name="Khomyakova M.A."/>
            <person name="Merkel A.Y."/>
            <person name="Slobodkin A.I."/>
        </authorList>
    </citation>
    <scope>NUCLEOTIDE SEQUENCE</scope>
    <source>
        <strain evidence="8">M08fum</strain>
    </source>
</reference>
<dbReference type="GO" id="GO:0046872">
    <property type="term" value="F:metal ion binding"/>
    <property type="evidence" value="ECO:0007669"/>
    <property type="project" value="UniProtKB-KW"/>
</dbReference>
<sequence>MVNTGKKFMAGLAGLFICCLLMMNCYAMESYPEEIEIDVLSELYQGVVFDHGWHVMMTEGCAVCHHHTTGTPVVDSYCAKCHADEKPMATVSCQDCHSSEPVTAGSVREKDAFLFHDDKPDLKAAYHLSCLGCHQEMGAPVGCQDCHARTEAGDAFFRAGQFAPTGSADSSGY</sequence>
<proteinExistence type="predicted"/>
<dbReference type="AlphaFoldDB" id="A0A8J6QYG7"/>
<feature type="domain" description="Class III cytochrome C" evidence="7">
    <location>
        <begin position="77"/>
        <end position="147"/>
    </location>
</feature>
<dbReference type="Proteomes" id="UP000632828">
    <property type="component" value="Unassembled WGS sequence"/>
</dbReference>
<evidence type="ECO:0000313" key="9">
    <source>
        <dbReference type="Proteomes" id="UP000632828"/>
    </source>
</evidence>
<comment type="caution">
    <text evidence="8">The sequence shown here is derived from an EMBL/GenBank/DDBJ whole genome shotgun (WGS) entry which is preliminary data.</text>
</comment>
<evidence type="ECO:0000256" key="2">
    <source>
        <dbReference type="ARBA" id="ARBA00022617"/>
    </source>
</evidence>
<dbReference type="InterPro" id="IPR020942">
    <property type="entry name" value="Cyt_c_III_dom"/>
</dbReference>
<keyword evidence="9" id="KW-1185">Reference proteome</keyword>
<dbReference type="GO" id="GO:0020037">
    <property type="term" value="F:heme binding"/>
    <property type="evidence" value="ECO:0007669"/>
    <property type="project" value="InterPro"/>
</dbReference>
<dbReference type="EMBL" id="JACWUN010000022">
    <property type="protein sequence ID" value="MBD1401796.1"/>
    <property type="molecule type" value="Genomic_DNA"/>
</dbReference>
<evidence type="ECO:0000313" key="8">
    <source>
        <dbReference type="EMBL" id="MBD1401796.1"/>
    </source>
</evidence>
<dbReference type="RefSeq" id="WP_191157748.1">
    <property type="nucleotide sequence ID" value="NZ_JACWUN010000022.1"/>
</dbReference>
<name>A0A8J6QYG7_9BACT</name>
<evidence type="ECO:0000259" key="7">
    <source>
        <dbReference type="Pfam" id="PF02085"/>
    </source>
</evidence>
<dbReference type="CDD" id="cd08168">
    <property type="entry name" value="Cytochrom_C3"/>
    <property type="match status" value="1"/>
</dbReference>
<dbReference type="SUPFAM" id="SSF48695">
    <property type="entry name" value="Multiheme cytochromes"/>
    <property type="match status" value="1"/>
</dbReference>
<evidence type="ECO:0000256" key="4">
    <source>
        <dbReference type="ARBA" id="ARBA00022982"/>
    </source>
</evidence>
<feature type="signal peptide" evidence="6">
    <location>
        <begin position="1"/>
        <end position="27"/>
    </location>
</feature>
<evidence type="ECO:0000256" key="5">
    <source>
        <dbReference type="ARBA" id="ARBA00023004"/>
    </source>
</evidence>
<dbReference type="Pfam" id="PF02085">
    <property type="entry name" value="Cytochrom_CIII"/>
    <property type="match status" value="1"/>
</dbReference>
<protein>
    <submittedName>
        <fullName evidence="8">Cytochrome c3 family protein</fullName>
    </submittedName>
</protein>
<keyword evidence="5" id="KW-0408">Iron</keyword>
<organism evidence="8 9">
    <name type="scientific">Pelovirga terrestris</name>
    <dbReference type="NCBI Taxonomy" id="2771352"/>
    <lineage>
        <taxon>Bacteria</taxon>
        <taxon>Pseudomonadati</taxon>
        <taxon>Thermodesulfobacteriota</taxon>
        <taxon>Desulfuromonadia</taxon>
        <taxon>Geobacterales</taxon>
        <taxon>Geobacteraceae</taxon>
        <taxon>Pelovirga</taxon>
    </lineage>
</organism>
<keyword evidence="1" id="KW-0813">Transport</keyword>
<evidence type="ECO:0000256" key="3">
    <source>
        <dbReference type="ARBA" id="ARBA00022723"/>
    </source>
</evidence>
<keyword evidence="3" id="KW-0479">Metal-binding</keyword>
<evidence type="ECO:0000256" key="1">
    <source>
        <dbReference type="ARBA" id="ARBA00022448"/>
    </source>
</evidence>
<feature type="chain" id="PRO_5035270442" evidence="6">
    <location>
        <begin position="28"/>
        <end position="173"/>
    </location>
</feature>
<dbReference type="Gene3D" id="3.90.10.10">
    <property type="entry name" value="Cytochrome C3"/>
    <property type="match status" value="1"/>
</dbReference>
<dbReference type="GO" id="GO:0009055">
    <property type="term" value="F:electron transfer activity"/>
    <property type="evidence" value="ECO:0007669"/>
    <property type="project" value="InterPro"/>
</dbReference>
<keyword evidence="6" id="KW-0732">Signal</keyword>
<accession>A0A8J6QYG7</accession>
<gene>
    <name evidence="8" type="ORF">ICT70_14130</name>
</gene>
<keyword evidence="4" id="KW-0249">Electron transport</keyword>